<gene>
    <name evidence="1" type="ORF">AFUS01_LOCUS42257</name>
</gene>
<reference evidence="1" key="1">
    <citation type="submission" date="2021-06" db="EMBL/GenBank/DDBJ databases">
        <authorList>
            <person name="Hodson N. C."/>
            <person name="Mongue J. A."/>
            <person name="Jaron S. K."/>
        </authorList>
    </citation>
    <scope>NUCLEOTIDE SEQUENCE</scope>
</reference>
<comment type="caution">
    <text evidence="1">The sequence shown here is derived from an EMBL/GenBank/DDBJ whole genome shotgun (WGS) entry which is preliminary data.</text>
</comment>
<name>A0A8J2LBU4_9HEXA</name>
<feature type="non-terminal residue" evidence="1">
    <location>
        <position position="1"/>
    </location>
</feature>
<evidence type="ECO:0000313" key="2">
    <source>
        <dbReference type="Proteomes" id="UP000708208"/>
    </source>
</evidence>
<sequence length="88" mass="9801">DLGGYYRNIFASAIDVIERNERYKIASFASMKTNRVERNITPIICNAHYVDCGDCGGKNISVIAAQLCLCWAYQLIYVMFQDVGLGGV</sequence>
<dbReference type="EMBL" id="CAJVCH010565809">
    <property type="protein sequence ID" value="CAG7832577.1"/>
    <property type="molecule type" value="Genomic_DNA"/>
</dbReference>
<proteinExistence type="predicted"/>
<organism evidence="1 2">
    <name type="scientific">Allacma fusca</name>
    <dbReference type="NCBI Taxonomy" id="39272"/>
    <lineage>
        <taxon>Eukaryota</taxon>
        <taxon>Metazoa</taxon>
        <taxon>Ecdysozoa</taxon>
        <taxon>Arthropoda</taxon>
        <taxon>Hexapoda</taxon>
        <taxon>Collembola</taxon>
        <taxon>Symphypleona</taxon>
        <taxon>Sminthuridae</taxon>
        <taxon>Allacma</taxon>
    </lineage>
</organism>
<dbReference type="Proteomes" id="UP000708208">
    <property type="component" value="Unassembled WGS sequence"/>
</dbReference>
<protein>
    <submittedName>
        <fullName evidence="1">Uncharacterized protein</fullName>
    </submittedName>
</protein>
<dbReference type="AlphaFoldDB" id="A0A8J2LBU4"/>
<keyword evidence="2" id="KW-1185">Reference proteome</keyword>
<accession>A0A8J2LBU4</accession>
<evidence type="ECO:0000313" key="1">
    <source>
        <dbReference type="EMBL" id="CAG7832577.1"/>
    </source>
</evidence>